<keyword evidence="2" id="KW-0560">Oxidoreductase</keyword>
<keyword evidence="3" id="KW-0520">NAD</keyword>
<evidence type="ECO:0000256" key="3">
    <source>
        <dbReference type="ARBA" id="ARBA00023027"/>
    </source>
</evidence>
<evidence type="ECO:0000256" key="1">
    <source>
        <dbReference type="ARBA" id="ARBA00007637"/>
    </source>
</evidence>
<organism evidence="5">
    <name type="scientific">Caldilineaceae bacterium SB0662_bin_9</name>
    <dbReference type="NCBI Taxonomy" id="2605258"/>
    <lineage>
        <taxon>Bacteria</taxon>
        <taxon>Bacillati</taxon>
        <taxon>Chloroflexota</taxon>
        <taxon>Caldilineae</taxon>
        <taxon>Caldilineales</taxon>
        <taxon>Caldilineaceae</taxon>
    </lineage>
</organism>
<dbReference type="EMBL" id="VXPY01000084">
    <property type="protein sequence ID" value="MYD91031.1"/>
    <property type="molecule type" value="Genomic_DNA"/>
</dbReference>
<gene>
    <name evidence="5" type="ORF">F4Y08_11975</name>
</gene>
<dbReference type="Gene3D" id="3.40.50.720">
    <property type="entry name" value="NAD(P)-binding Rossmann-like Domain"/>
    <property type="match status" value="1"/>
</dbReference>
<accession>A0A6B1DUS0</accession>
<evidence type="ECO:0000259" key="4">
    <source>
        <dbReference type="Pfam" id="PF01370"/>
    </source>
</evidence>
<dbReference type="InterPro" id="IPR001509">
    <property type="entry name" value="Epimerase_deHydtase"/>
</dbReference>
<dbReference type="AlphaFoldDB" id="A0A6B1DUS0"/>
<feature type="domain" description="NAD-dependent epimerase/dehydratase" evidence="4">
    <location>
        <begin position="20"/>
        <end position="236"/>
    </location>
</feature>
<dbReference type="Pfam" id="PF01370">
    <property type="entry name" value="Epimerase"/>
    <property type="match status" value="1"/>
</dbReference>
<dbReference type="GO" id="GO:0016491">
    <property type="term" value="F:oxidoreductase activity"/>
    <property type="evidence" value="ECO:0007669"/>
    <property type="project" value="UniProtKB-KW"/>
</dbReference>
<reference evidence="5" key="1">
    <citation type="submission" date="2019-09" db="EMBL/GenBank/DDBJ databases">
        <title>Characterisation of the sponge microbiome using genome-centric metagenomics.</title>
        <authorList>
            <person name="Engelberts J.P."/>
            <person name="Robbins S.J."/>
            <person name="De Goeij J.M."/>
            <person name="Aranda M."/>
            <person name="Bell S.C."/>
            <person name="Webster N.S."/>
        </authorList>
    </citation>
    <scope>NUCLEOTIDE SEQUENCE</scope>
    <source>
        <strain evidence="5">SB0662_bin_9</strain>
    </source>
</reference>
<evidence type="ECO:0000256" key="2">
    <source>
        <dbReference type="ARBA" id="ARBA00023002"/>
    </source>
</evidence>
<dbReference type="SUPFAM" id="SSF51735">
    <property type="entry name" value="NAD(P)-binding Rossmann-fold domains"/>
    <property type="match status" value="1"/>
</dbReference>
<comment type="similarity">
    <text evidence="1">Belongs to the NAD(P)-dependent epimerase/dehydratase family.</text>
</comment>
<sequence length="316" mass="35360">METGSPCNRQSSTNEIIMRIAVTGGSGDIGTYVCDELIAQGHEVVCLDIAEPRIQTEFRQCDLTDLDTACDAVSDCEQIVHLAAIPDPFGDLPLEEVLGRNTVLSYNLFEAARRTGIRRVVYAGSESGSGFGIHEAELIPLYLPIDEEHPQWPHEAYSLSKYFGESIGANYARAFGLEVVSLRYTAVWLQRNAEAVEQMVAHARRGDGLETLEPKDWLGGYIAVRDVARAFVAASKFRFADTDIPFEAFCLSARDTCIQVPTLELAQARFGALPPLKDSRLFEDNPYASMFDIRKAKRLLGWEPAWTWRDFEKWEL</sequence>
<name>A0A6B1DUS0_9CHLR</name>
<evidence type="ECO:0000313" key="5">
    <source>
        <dbReference type="EMBL" id="MYD91031.1"/>
    </source>
</evidence>
<comment type="caution">
    <text evidence="5">The sequence shown here is derived from an EMBL/GenBank/DDBJ whole genome shotgun (WGS) entry which is preliminary data.</text>
</comment>
<dbReference type="PANTHER" id="PTHR43103">
    <property type="entry name" value="NUCLEOSIDE-DIPHOSPHATE-SUGAR EPIMERASE"/>
    <property type="match status" value="1"/>
</dbReference>
<protein>
    <submittedName>
        <fullName evidence="5">NAD(P)-dependent oxidoreductase</fullName>
    </submittedName>
</protein>
<proteinExistence type="inferred from homology"/>
<dbReference type="InterPro" id="IPR036291">
    <property type="entry name" value="NAD(P)-bd_dom_sf"/>
</dbReference>
<dbReference type="PANTHER" id="PTHR43103:SF5">
    <property type="entry name" value="4-EPIMERASE, PUTATIVE (AFU_ORTHOLOGUE AFUA_7G00360)-RELATED"/>
    <property type="match status" value="1"/>
</dbReference>